<dbReference type="PANTHER" id="PTHR11228">
    <property type="entry name" value="RADICAL SAM DOMAIN PROTEIN"/>
    <property type="match status" value="1"/>
</dbReference>
<dbReference type="PROSITE" id="PS51918">
    <property type="entry name" value="RADICAL_SAM"/>
    <property type="match status" value="1"/>
</dbReference>
<comment type="cofactor">
    <cofactor evidence="1">
        <name>[4Fe-4S] cluster</name>
        <dbReference type="ChEBI" id="CHEBI:49883"/>
    </cofactor>
</comment>
<dbReference type="Gene3D" id="3.20.20.70">
    <property type="entry name" value="Aldolase class I"/>
    <property type="match status" value="1"/>
</dbReference>
<dbReference type="eggNOG" id="COG0535">
    <property type="taxonomic scope" value="Bacteria"/>
</dbReference>
<dbReference type="Proteomes" id="UP000019678">
    <property type="component" value="Unassembled WGS sequence"/>
</dbReference>
<dbReference type="STRING" id="1192034.CAP_2192"/>
<dbReference type="SFLD" id="SFLDG01067">
    <property type="entry name" value="SPASM/twitch_domain_containing"/>
    <property type="match status" value="1"/>
</dbReference>
<evidence type="ECO:0000313" key="8">
    <source>
        <dbReference type="Proteomes" id="UP000019678"/>
    </source>
</evidence>
<evidence type="ECO:0000313" key="7">
    <source>
        <dbReference type="EMBL" id="EYF06314.1"/>
    </source>
</evidence>
<evidence type="ECO:0000256" key="1">
    <source>
        <dbReference type="ARBA" id="ARBA00001966"/>
    </source>
</evidence>
<dbReference type="Pfam" id="PF04055">
    <property type="entry name" value="Radical_SAM"/>
    <property type="match status" value="1"/>
</dbReference>
<keyword evidence="2" id="KW-0949">S-adenosyl-L-methionine</keyword>
<dbReference type="CDD" id="cd01335">
    <property type="entry name" value="Radical_SAM"/>
    <property type="match status" value="1"/>
</dbReference>
<feature type="domain" description="Radical SAM core" evidence="6">
    <location>
        <begin position="1"/>
        <end position="207"/>
    </location>
</feature>
<evidence type="ECO:0000256" key="5">
    <source>
        <dbReference type="ARBA" id="ARBA00023014"/>
    </source>
</evidence>
<dbReference type="RefSeq" id="WP_044240486.1">
    <property type="nucleotide sequence ID" value="NZ_ASRX01000017.1"/>
</dbReference>
<evidence type="ECO:0000256" key="2">
    <source>
        <dbReference type="ARBA" id="ARBA00022691"/>
    </source>
</evidence>
<keyword evidence="4" id="KW-0408">Iron</keyword>
<dbReference type="OrthoDB" id="9782387at2"/>
<evidence type="ECO:0000259" key="6">
    <source>
        <dbReference type="PROSITE" id="PS51918"/>
    </source>
</evidence>
<name>A0A017TAP9_9BACT</name>
<dbReference type="InterPro" id="IPR013785">
    <property type="entry name" value="Aldolase_TIM"/>
</dbReference>
<keyword evidence="3" id="KW-0479">Metal-binding</keyword>
<sequence length="313" mass="33028">MRLILLGFACNNACVFCAQGELRAETELSLRPGKVEAELAAITAGETVAFVGGEPTLCEDLPAWIKEAEARGAARIVVQTNARRLAYRGYAAALREASARLTLDASLHGSSAPMHDYHTDTPGSFGQTVRGLKHAQLEGIAVGVTTVVTRSNFRHLSEVARLAGALGAQAIQFSMASRFGRAARAADRVIPTAALVAPQVARAVSEAAAMGLAWRAGDREGGQGAAAWFAGMGPVEEGRAEEVRDAAQPRAVAERAPHRVSLPMLGRAMPARAESRSRERRTGSELRQILPGLFNAERSGGEHTAMRGEEGAG</sequence>
<organism evidence="7 8">
    <name type="scientific">Chondromyces apiculatus DSM 436</name>
    <dbReference type="NCBI Taxonomy" id="1192034"/>
    <lineage>
        <taxon>Bacteria</taxon>
        <taxon>Pseudomonadati</taxon>
        <taxon>Myxococcota</taxon>
        <taxon>Polyangia</taxon>
        <taxon>Polyangiales</taxon>
        <taxon>Polyangiaceae</taxon>
        <taxon>Chondromyces</taxon>
    </lineage>
</organism>
<dbReference type="PANTHER" id="PTHR11228:SF7">
    <property type="entry name" value="PQQA PEPTIDE CYCLASE"/>
    <property type="match status" value="1"/>
</dbReference>
<gene>
    <name evidence="7" type="ORF">CAP_2192</name>
</gene>
<reference evidence="7 8" key="1">
    <citation type="submission" date="2013-05" db="EMBL/GenBank/DDBJ databases">
        <title>Genome assembly of Chondromyces apiculatus DSM 436.</title>
        <authorList>
            <person name="Sharma G."/>
            <person name="Khatri I."/>
            <person name="Kaur C."/>
            <person name="Mayilraj S."/>
            <person name="Subramanian S."/>
        </authorList>
    </citation>
    <scope>NUCLEOTIDE SEQUENCE [LARGE SCALE GENOMIC DNA]</scope>
    <source>
        <strain evidence="7 8">DSM 436</strain>
    </source>
</reference>
<evidence type="ECO:0000256" key="4">
    <source>
        <dbReference type="ARBA" id="ARBA00023004"/>
    </source>
</evidence>
<dbReference type="GO" id="GO:0051536">
    <property type="term" value="F:iron-sulfur cluster binding"/>
    <property type="evidence" value="ECO:0007669"/>
    <property type="project" value="UniProtKB-KW"/>
</dbReference>
<accession>A0A017TAP9</accession>
<dbReference type="InterPro" id="IPR050377">
    <property type="entry name" value="Radical_SAM_PqqE_MftC-like"/>
</dbReference>
<dbReference type="InterPro" id="IPR058240">
    <property type="entry name" value="rSAM_sf"/>
</dbReference>
<keyword evidence="5" id="KW-0411">Iron-sulfur</keyword>
<dbReference type="GO" id="GO:0003824">
    <property type="term" value="F:catalytic activity"/>
    <property type="evidence" value="ECO:0007669"/>
    <property type="project" value="InterPro"/>
</dbReference>
<dbReference type="AlphaFoldDB" id="A0A017TAP9"/>
<dbReference type="SFLD" id="SFLDS00029">
    <property type="entry name" value="Radical_SAM"/>
    <property type="match status" value="1"/>
</dbReference>
<dbReference type="SUPFAM" id="SSF102114">
    <property type="entry name" value="Radical SAM enzymes"/>
    <property type="match status" value="1"/>
</dbReference>
<dbReference type="EMBL" id="ASRX01000017">
    <property type="protein sequence ID" value="EYF06314.1"/>
    <property type="molecule type" value="Genomic_DNA"/>
</dbReference>
<protein>
    <recommendedName>
        <fullName evidence="6">Radical SAM core domain-containing protein</fullName>
    </recommendedName>
</protein>
<comment type="caution">
    <text evidence="7">The sequence shown here is derived from an EMBL/GenBank/DDBJ whole genome shotgun (WGS) entry which is preliminary data.</text>
</comment>
<dbReference type="GO" id="GO:0046872">
    <property type="term" value="F:metal ion binding"/>
    <property type="evidence" value="ECO:0007669"/>
    <property type="project" value="UniProtKB-KW"/>
</dbReference>
<proteinExistence type="predicted"/>
<keyword evidence="8" id="KW-1185">Reference proteome</keyword>
<dbReference type="InterPro" id="IPR007197">
    <property type="entry name" value="rSAM"/>
</dbReference>
<evidence type="ECO:0000256" key="3">
    <source>
        <dbReference type="ARBA" id="ARBA00022723"/>
    </source>
</evidence>